<dbReference type="EMBL" id="JAUSUI010000003">
    <property type="protein sequence ID" value="MDQ0302649.1"/>
    <property type="molecule type" value="Genomic_DNA"/>
</dbReference>
<name>A0ABU0BDV2_9HYPH</name>
<dbReference type="Pfam" id="PF09954">
    <property type="entry name" value="DUF2188"/>
    <property type="match status" value="1"/>
</dbReference>
<accession>A0ABU0BDV2</accession>
<evidence type="ECO:0000256" key="1">
    <source>
        <dbReference type="SAM" id="MobiDB-lite"/>
    </source>
</evidence>
<comment type="caution">
    <text evidence="2">The sequence shown here is derived from an EMBL/GenBank/DDBJ whole genome shotgun (WGS) entry which is preliminary data.</text>
</comment>
<evidence type="ECO:0000313" key="2">
    <source>
        <dbReference type="EMBL" id="MDQ0302649.1"/>
    </source>
</evidence>
<dbReference type="InterPro" id="IPR018691">
    <property type="entry name" value="DUF2188"/>
</dbReference>
<dbReference type="RefSeq" id="WP_307019362.1">
    <property type="nucleotide sequence ID" value="NZ_JAUSUI010000003.1"/>
</dbReference>
<sequence>MSHIRYEIVEHDGGWAYKLGDVFSETHPTHESALAAARDAAARQSISGETRPIAYQDRSGRWHEEVAQGGDRPEVEVEDTAKDAPRV</sequence>
<organism evidence="2 3">
    <name type="scientific">Ancylobacter polymorphus</name>
    <dbReference type="NCBI Taxonomy" id="223390"/>
    <lineage>
        <taxon>Bacteria</taxon>
        <taxon>Pseudomonadati</taxon>
        <taxon>Pseudomonadota</taxon>
        <taxon>Alphaproteobacteria</taxon>
        <taxon>Hyphomicrobiales</taxon>
        <taxon>Xanthobacteraceae</taxon>
        <taxon>Ancylobacter</taxon>
    </lineage>
</organism>
<protein>
    <recommendedName>
        <fullName evidence="4">DUF2188 domain-containing protein</fullName>
    </recommendedName>
</protein>
<feature type="region of interest" description="Disordered" evidence="1">
    <location>
        <begin position="56"/>
        <end position="87"/>
    </location>
</feature>
<reference evidence="2 3" key="1">
    <citation type="submission" date="2023-07" db="EMBL/GenBank/DDBJ databases">
        <title>Genomic Encyclopedia of Type Strains, Phase IV (KMG-IV): sequencing the most valuable type-strain genomes for metagenomic binning, comparative biology and taxonomic classification.</title>
        <authorList>
            <person name="Goeker M."/>
        </authorList>
    </citation>
    <scope>NUCLEOTIDE SEQUENCE [LARGE SCALE GENOMIC DNA]</scope>
    <source>
        <strain evidence="2 3">DSM 2457</strain>
    </source>
</reference>
<evidence type="ECO:0000313" key="3">
    <source>
        <dbReference type="Proteomes" id="UP001224682"/>
    </source>
</evidence>
<gene>
    <name evidence="2" type="ORF">J2S75_001677</name>
</gene>
<dbReference type="Proteomes" id="UP001224682">
    <property type="component" value="Unassembled WGS sequence"/>
</dbReference>
<evidence type="ECO:0008006" key="4">
    <source>
        <dbReference type="Google" id="ProtNLM"/>
    </source>
</evidence>
<feature type="compositionally biased region" description="Basic and acidic residues" evidence="1">
    <location>
        <begin position="58"/>
        <end position="87"/>
    </location>
</feature>
<keyword evidence="3" id="KW-1185">Reference proteome</keyword>
<proteinExistence type="predicted"/>